<keyword evidence="3" id="KW-1185">Reference proteome</keyword>
<proteinExistence type="predicted"/>
<dbReference type="AlphaFoldDB" id="A0A418VEG9"/>
<keyword evidence="1" id="KW-0732">Signal</keyword>
<gene>
    <name evidence="2" type="ORF">D3875_04255</name>
</gene>
<accession>A0A418VEG9</accession>
<feature type="signal peptide" evidence="1">
    <location>
        <begin position="1"/>
        <end position="17"/>
    </location>
</feature>
<reference evidence="2 3" key="1">
    <citation type="submission" date="2018-09" db="EMBL/GenBank/DDBJ databases">
        <authorList>
            <person name="Zhu H."/>
        </authorList>
    </citation>
    <scope>NUCLEOTIDE SEQUENCE [LARGE SCALE GENOMIC DNA]</scope>
    <source>
        <strain evidence="2 3">K2S05-167</strain>
    </source>
</reference>
<protein>
    <recommendedName>
        <fullName evidence="4">Spore coat protein U domain-containing protein</fullName>
    </recommendedName>
</protein>
<dbReference type="OrthoDB" id="68306at2"/>
<sequence length="165" mass="17088">MKKLPILLPLLFASAHAATVSTAVPVNAITQNACIFDSSNSTPTLQLGDYAAAEASTSTAAPEAITLYFYCNKGTVASARKLAGSATALDKNSAMTVTLIRDGGSETITALAWTVHSLTKTTLSSGPYKGADRYWSKVTAAWPTAPQFGAPAGAYSGSVDFSVEF</sequence>
<dbReference type="Proteomes" id="UP000286287">
    <property type="component" value="Unassembled WGS sequence"/>
</dbReference>
<name>A0A418VEG9_9DEIO</name>
<evidence type="ECO:0000313" key="2">
    <source>
        <dbReference type="EMBL" id="RJF74499.1"/>
    </source>
</evidence>
<evidence type="ECO:0008006" key="4">
    <source>
        <dbReference type="Google" id="ProtNLM"/>
    </source>
</evidence>
<dbReference type="RefSeq" id="WP_119761486.1">
    <property type="nucleotide sequence ID" value="NZ_QYUJ01000010.1"/>
</dbReference>
<evidence type="ECO:0000256" key="1">
    <source>
        <dbReference type="SAM" id="SignalP"/>
    </source>
</evidence>
<organism evidence="2 3">
    <name type="scientific">Deinococcus cavernae</name>
    <dbReference type="NCBI Taxonomy" id="2320857"/>
    <lineage>
        <taxon>Bacteria</taxon>
        <taxon>Thermotogati</taxon>
        <taxon>Deinococcota</taxon>
        <taxon>Deinococci</taxon>
        <taxon>Deinococcales</taxon>
        <taxon>Deinococcaceae</taxon>
        <taxon>Deinococcus</taxon>
    </lineage>
</organism>
<evidence type="ECO:0000313" key="3">
    <source>
        <dbReference type="Proteomes" id="UP000286287"/>
    </source>
</evidence>
<comment type="caution">
    <text evidence="2">The sequence shown here is derived from an EMBL/GenBank/DDBJ whole genome shotgun (WGS) entry which is preliminary data.</text>
</comment>
<dbReference type="EMBL" id="QYUJ01000010">
    <property type="protein sequence ID" value="RJF74499.1"/>
    <property type="molecule type" value="Genomic_DNA"/>
</dbReference>
<feature type="chain" id="PRO_5019230225" description="Spore coat protein U domain-containing protein" evidence="1">
    <location>
        <begin position="18"/>
        <end position="165"/>
    </location>
</feature>